<dbReference type="SUPFAM" id="SSF56112">
    <property type="entry name" value="Protein kinase-like (PK-like)"/>
    <property type="match status" value="2"/>
</dbReference>
<dbReference type="PROSITE" id="PS50835">
    <property type="entry name" value="IG_LIKE"/>
    <property type="match status" value="2"/>
</dbReference>
<keyword evidence="6" id="KW-0677">Repeat</keyword>
<dbReference type="InterPro" id="IPR013783">
    <property type="entry name" value="Ig-like_fold"/>
</dbReference>
<proteinExistence type="inferred from homology"/>
<dbReference type="GO" id="GO:0005524">
    <property type="term" value="F:ATP binding"/>
    <property type="evidence" value="ECO:0007669"/>
    <property type="project" value="UniProtKB-KW"/>
</dbReference>
<evidence type="ECO:0000256" key="8">
    <source>
        <dbReference type="ARBA" id="ARBA00022777"/>
    </source>
</evidence>
<dbReference type="InterPro" id="IPR003598">
    <property type="entry name" value="Ig_sub2"/>
</dbReference>
<evidence type="ECO:0000256" key="6">
    <source>
        <dbReference type="ARBA" id="ARBA00022737"/>
    </source>
</evidence>
<keyword evidence="8" id="KW-0418">Kinase</keyword>
<evidence type="ECO:0000256" key="2">
    <source>
        <dbReference type="ARBA" id="ARBA00006692"/>
    </source>
</evidence>
<dbReference type="PROSITE" id="PS50011">
    <property type="entry name" value="PROTEIN_KINASE_DOM"/>
    <property type="match status" value="2"/>
</dbReference>
<keyword evidence="5" id="KW-0808">Transferase</keyword>
<dbReference type="FunFam" id="2.60.40.10:FF:000032">
    <property type="entry name" value="palladin isoform X1"/>
    <property type="match status" value="1"/>
</dbReference>
<dbReference type="Pfam" id="PF07679">
    <property type="entry name" value="I-set"/>
    <property type="match status" value="3"/>
</dbReference>
<comment type="similarity">
    <text evidence="2">Belongs to the protein kinase superfamily. CAMK Ser/Thr protein kinase family.</text>
</comment>
<dbReference type="Gene3D" id="3.30.200.20">
    <property type="entry name" value="Phosphorylase Kinase, domain 1"/>
    <property type="match status" value="2"/>
</dbReference>
<dbReference type="GO" id="GO:0005634">
    <property type="term" value="C:nucleus"/>
    <property type="evidence" value="ECO:0007669"/>
    <property type="project" value="TreeGrafter"/>
</dbReference>
<organism evidence="15 16">
    <name type="scientific">Amphibalanus amphitrite</name>
    <name type="common">Striped barnacle</name>
    <name type="synonym">Balanus amphitrite</name>
    <dbReference type="NCBI Taxonomy" id="1232801"/>
    <lineage>
        <taxon>Eukaryota</taxon>
        <taxon>Metazoa</taxon>
        <taxon>Ecdysozoa</taxon>
        <taxon>Arthropoda</taxon>
        <taxon>Crustacea</taxon>
        <taxon>Multicrustacea</taxon>
        <taxon>Cirripedia</taxon>
        <taxon>Thoracica</taxon>
        <taxon>Thoracicalcarea</taxon>
        <taxon>Balanomorpha</taxon>
        <taxon>Balanoidea</taxon>
        <taxon>Balanidae</taxon>
        <taxon>Amphibalaninae</taxon>
        <taxon>Amphibalanus</taxon>
    </lineage>
</organism>
<dbReference type="InterPro" id="IPR007110">
    <property type="entry name" value="Ig-like_dom"/>
</dbReference>
<feature type="domain" description="Protein kinase" evidence="12">
    <location>
        <begin position="232"/>
        <end position="485"/>
    </location>
</feature>
<dbReference type="EMBL" id="VIIS01002064">
    <property type="protein sequence ID" value="KAF0289052.1"/>
    <property type="molecule type" value="Genomic_DNA"/>
</dbReference>
<dbReference type="PROSITE" id="PS50853">
    <property type="entry name" value="FN3"/>
    <property type="match status" value="1"/>
</dbReference>
<dbReference type="FunFam" id="2.60.40.10:FF:000425">
    <property type="entry name" value="Myosin light chain kinase"/>
    <property type="match status" value="1"/>
</dbReference>
<evidence type="ECO:0000256" key="9">
    <source>
        <dbReference type="ARBA" id="ARBA00022840"/>
    </source>
</evidence>
<dbReference type="InterPro" id="IPR013098">
    <property type="entry name" value="Ig_I-set"/>
</dbReference>
<dbReference type="SUPFAM" id="SSF48726">
    <property type="entry name" value="Immunoglobulin"/>
    <property type="match status" value="3"/>
</dbReference>
<feature type="domain" description="Ig-like" evidence="13">
    <location>
        <begin position="720"/>
        <end position="805"/>
    </location>
</feature>
<evidence type="ECO:0000259" key="12">
    <source>
        <dbReference type="PROSITE" id="PS50011"/>
    </source>
</evidence>
<dbReference type="InterPro" id="IPR003961">
    <property type="entry name" value="FN3_dom"/>
</dbReference>
<keyword evidence="7" id="KW-0547">Nucleotide-binding</keyword>
<dbReference type="GO" id="GO:0009653">
    <property type="term" value="P:anatomical structure morphogenesis"/>
    <property type="evidence" value="ECO:0007669"/>
    <property type="project" value="UniProtKB-ARBA"/>
</dbReference>
<evidence type="ECO:0000259" key="14">
    <source>
        <dbReference type="PROSITE" id="PS50853"/>
    </source>
</evidence>
<dbReference type="Gene3D" id="2.60.40.10">
    <property type="entry name" value="Immunoglobulins"/>
    <property type="match status" value="4"/>
</dbReference>
<dbReference type="Pfam" id="PF00041">
    <property type="entry name" value="fn3"/>
    <property type="match status" value="1"/>
</dbReference>
<sequence>MLNEGPNKVLFRSQEFFFQQTKESNMQYGVKGRDAKLRWYIFGFPKPDFSFTFNNVTIEMTGRYSCSYNNAGELTLVINSMQERDQGVYEALCTSKYGEARQKVILRMSEPPRFLQHPEETTVMQREQARFEARVTGVPMPQIQWYKDWKPLKSDKRVRILWREPDTCILLVNGCLIPRDGGLYSVSATTPAGTTSASAMLHVEFDDAMYNYISYSPARSIKPRNKPFEDFCDIGEELGRGTQAATYHVIQRSNGCSFAAKAMNGKGEHRLSMNSEMWIMNQLHDRQLARLYDAYESPRQLILVQELCSGGEVLEALCREPTYNESDVASVIRQVLWGLQSMHLKHIAHLGLTPGDILFSRPNGDEVKLIDFSLARHINPEKPERLDYGMPEFVAPEAVNGESVGLPADIWSVGVITYLLLSGTSPFRGETDRDTLKRIQSGEMQYDLEVFAEISDEAKDFIAKLLVFPAAGRPDVKTALRHPWLAFADRTPTSVKDRSTDRLKLYLDKFRAWYRNASCQTWFRRRPLSSAFEHPSEMVYPSDVAYTPPPSPEPLRKEKWAPPRLEDAAEEEELDGEPPLDDQLEWIGAESHYQQGPDTYLLQLRDTGLPSRLRQYIKVAADRSPTFAQRALDEPMYDRTLPVLHERRRFTDIMDEEIDDERRSRIDKYSAEQGHYMPRRLRYELSARPRALAEADAVREQKRQGQELEMMHCISFPQFPYFREKPFDMAIQEGQAAELSCLAVGNPKPIVQWFRNDVVIGETRRIKILEEAATGRSILRLQPAMDFDQGVYKVICRNNVGQTVAKCRLYLGYDPGTCDLPDVADYTDTEVLLRWKVPTDTGYSPILAYGLQAKQLIEHQWTDIAENIGHEFYLVKDLKPESNYHFRLKARNKLGWGPYSVPTPTVRTRGAGWPKRLELGKLESLLMQMTELGQEPADLEARPDLDYEAEQSPVTLTEGSPEQAYTFLAEIHRGRFSLVAACVHTMSGTIRAAKLIEAGSEDSLEQALAEFESLRSLRHERVAALYDAYRMDTKLVLVMEKLLGQDVLSFFQAQHNYSEEMVATVVTQMLDGLQYLHWRGVAHLDLQPDNVVLTSSRRLSVKLVDLGSAQRVSKLGKMVRAGGHLDFTAPELLVDEPAFPQTDIWSLGAIAYLLLSGQAPFLGDTEDETRQNTLYVRFRFEYLHKEITNEATRFLMTLFRRAPSKRPTCDQCLEHRWLMSIEYMQKRRERAIFLGNRLKDYSNSYHQSRQRQATQNTDLIAAFTMDLLTI</sequence>
<evidence type="ECO:0000256" key="4">
    <source>
        <dbReference type="ARBA" id="ARBA00022527"/>
    </source>
</evidence>
<dbReference type="Gene3D" id="1.10.510.10">
    <property type="entry name" value="Transferase(Phosphotransferase) domain 1"/>
    <property type="match status" value="2"/>
</dbReference>
<evidence type="ECO:0000256" key="10">
    <source>
        <dbReference type="ARBA" id="ARBA00023157"/>
    </source>
</evidence>
<dbReference type="SMART" id="SM00409">
    <property type="entry name" value="IG"/>
    <property type="match status" value="3"/>
</dbReference>
<evidence type="ECO:0000313" key="16">
    <source>
        <dbReference type="Proteomes" id="UP000440578"/>
    </source>
</evidence>
<evidence type="ECO:0000256" key="11">
    <source>
        <dbReference type="ARBA" id="ARBA00023319"/>
    </source>
</evidence>
<dbReference type="SMART" id="SM00060">
    <property type="entry name" value="FN3"/>
    <property type="match status" value="1"/>
</dbReference>
<keyword evidence="16" id="KW-1185">Reference proteome</keyword>
<feature type="domain" description="Protein kinase" evidence="12">
    <location>
        <begin position="965"/>
        <end position="1218"/>
    </location>
</feature>
<comment type="caution">
    <text evidence="15">The sequence shown here is derived from an EMBL/GenBank/DDBJ whole genome shotgun (WGS) entry which is preliminary data.</text>
</comment>
<dbReference type="GO" id="GO:0030154">
    <property type="term" value="P:cell differentiation"/>
    <property type="evidence" value="ECO:0007669"/>
    <property type="project" value="UniProtKB-ARBA"/>
</dbReference>
<reference evidence="15 16" key="1">
    <citation type="submission" date="2019-07" db="EMBL/GenBank/DDBJ databases">
        <title>Draft genome assembly of a fouling barnacle, Amphibalanus amphitrite (Darwin, 1854): The first reference genome for Thecostraca.</title>
        <authorList>
            <person name="Kim W."/>
        </authorList>
    </citation>
    <scope>NUCLEOTIDE SEQUENCE [LARGE SCALE GENOMIC DNA]</scope>
    <source>
        <strain evidence="15">SNU_AA5</strain>
        <tissue evidence="15">Soma without cirri and trophi</tissue>
    </source>
</reference>
<dbReference type="Pfam" id="PF00069">
    <property type="entry name" value="Pkinase"/>
    <property type="match status" value="2"/>
</dbReference>
<feature type="domain" description="Ig-like" evidence="13">
    <location>
        <begin position="112"/>
        <end position="202"/>
    </location>
</feature>
<evidence type="ECO:0000313" key="15">
    <source>
        <dbReference type="EMBL" id="KAF0289052.1"/>
    </source>
</evidence>
<dbReference type="OrthoDB" id="6371610at2759"/>
<evidence type="ECO:0000256" key="5">
    <source>
        <dbReference type="ARBA" id="ARBA00022679"/>
    </source>
</evidence>
<feature type="domain" description="Fibronectin type-III" evidence="14">
    <location>
        <begin position="817"/>
        <end position="911"/>
    </location>
</feature>
<dbReference type="InterPro" id="IPR036179">
    <property type="entry name" value="Ig-like_dom_sf"/>
</dbReference>
<dbReference type="InterPro" id="IPR036116">
    <property type="entry name" value="FN3_sf"/>
</dbReference>
<dbReference type="PANTHER" id="PTHR24342">
    <property type="entry name" value="SERINE/THREONINE-PROTEIN KINASE 17"/>
    <property type="match status" value="1"/>
</dbReference>
<keyword evidence="4" id="KW-0723">Serine/threonine-protein kinase</keyword>
<keyword evidence="10" id="KW-1015">Disulfide bond</keyword>
<dbReference type="CDD" id="cd00063">
    <property type="entry name" value="FN3"/>
    <property type="match status" value="1"/>
</dbReference>
<evidence type="ECO:0000259" key="13">
    <source>
        <dbReference type="PROSITE" id="PS50835"/>
    </source>
</evidence>
<dbReference type="AlphaFoldDB" id="A0A6A4VF10"/>
<dbReference type="InterPro" id="IPR000719">
    <property type="entry name" value="Prot_kinase_dom"/>
</dbReference>
<dbReference type="InterPro" id="IPR011009">
    <property type="entry name" value="Kinase-like_dom_sf"/>
</dbReference>
<dbReference type="GO" id="GO:0005737">
    <property type="term" value="C:cytoplasm"/>
    <property type="evidence" value="ECO:0007669"/>
    <property type="project" value="UniProtKB-SubCell"/>
</dbReference>
<keyword evidence="11" id="KW-0393">Immunoglobulin domain</keyword>
<protein>
    <submittedName>
        <fullName evidence="15">Obscurin</fullName>
    </submittedName>
</protein>
<dbReference type="PANTHER" id="PTHR24342:SF20">
    <property type="entry name" value="MYOSIN LIGHT CHAIN KINASE, SMOOTH MUSCLE"/>
    <property type="match status" value="1"/>
</dbReference>
<evidence type="ECO:0000256" key="1">
    <source>
        <dbReference type="ARBA" id="ARBA00004496"/>
    </source>
</evidence>
<dbReference type="GO" id="GO:0035556">
    <property type="term" value="P:intracellular signal transduction"/>
    <property type="evidence" value="ECO:0007669"/>
    <property type="project" value="TreeGrafter"/>
</dbReference>
<keyword evidence="3" id="KW-0963">Cytoplasm</keyword>
<accession>A0A6A4VF10</accession>
<keyword evidence="9" id="KW-0067">ATP-binding</keyword>
<evidence type="ECO:0000256" key="7">
    <source>
        <dbReference type="ARBA" id="ARBA00022741"/>
    </source>
</evidence>
<dbReference type="Proteomes" id="UP000440578">
    <property type="component" value="Unassembled WGS sequence"/>
</dbReference>
<evidence type="ECO:0000256" key="3">
    <source>
        <dbReference type="ARBA" id="ARBA00022490"/>
    </source>
</evidence>
<name>A0A6A4VF10_AMPAM</name>
<gene>
    <name evidence="15" type="primary">Unc-89_6</name>
    <name evidence="15" type="ORF">FJT64_001348</name>
</gene>
<dbReference type="SMART" id="SM00408">
    <property type="entry name" value="IGc2"/>
    <property type="match status" value="3"/>
</dbReference>
<dbReference type="GO" id="GO:0043065">
    <property type="term" value="P:positive regulation of apoptotic process"/>
    <property type="evidence" value="ECO:0007669"/>
    <property type="project" value="TreeGrafter"/>
</dbReference>
<dbReference type="GO" id="GO:0004674">
    <property type="term" value="F:protein serine/threonine kinase activity"/>
    <property type="evidence" value="ECO:0007669"/>
    <property type="project" value="UniProtKB-KW"/>
</dbReference>
<dbReference type="SUPFAM" id="SSF49265">
    <property type="entry name" value="Fibronectin type III"/>
    <property type="match status" value="1"/>
</dbReference>
<dbReference type="InterPro" id="IPR003599">
    <property type="entry name" value="Ig_sub"/>
</dbReference>
<comment type="subcellular location">
    <subcellularLocation>
        <location evidence="1">Cytoplasm</location>
    </subcellularLocation>
</comment>